<dbReference type="AlphaFoldDB" id="A0AAD1XWW6"/>
<protein>
    <submittedName>
        <fullName evidence="1">Uncharacterized protein</fullName>
    </submittedName>
</protein>
<name>A0AAD1XWW6_EUPCR</name>
<dbReference type="EMBL" id="CAMPGE010022982">
    <property type="protein sequence ID" value="CAI2380968.1"/>
    <property type="molecule type" value="Genomic_DNA"/>
</dbReference>
<accession>A0AAD1XWW6</accession>
<comment type="caution">
    <text evidence="1">The sequence shown here is derived from an EMBL/GenBank/DDBJ whole genome shotgun (WGS) entry which is preliminary data.</text>
</comment>
<sequence length="253" mass="27500">MISTATSVPMPCLQTGSSSIFKTVLRKRYSRSGLQTWSSPGSCQLALPQWIGIQTWKCVKASSSASSLAQSCTLADGTCQIPISTDSLSESTVRPIWPQSVPICCSLDQLTQQPTNTTWCATTSPPPAWPGRRALPAPLRAECTNSAALCCAEIKSGSTQWCCTMATLFSKNSAPPMGVPKAQGCFGTTVGIMLVTECKSSVISLPFRFTVPHYRISKGWFWSPPRPQKLCRSTTRCARWLMQLEGCYIKVKS</sequence>
<organism evidence="1 2">
    <name type="scientific">Euplotes crassus</name>
    <dbReference type="NCBI Taxonomy" id="5936"/>
    <lineage>
        <taxon>Eukaryota</taxon>
        <taxon>Sar</taxon>
        <taxon>Alveolata</taxon>
        <taxon>Ciliophora</taxon>
        <taxon>Intramacronucleata</taxon>
        <taxon>Spirotrichea</taxon>
        <taxon>Hypotrichia</taxon>
        <taxon>Euplotida</taxon>
        <taxon>Euplotidae</taxon>
        <taxon>Moneuplotes</taxon>
    </lineage>
</organism>
<evidence type="ECO:0000313" key="2">
    <source>
        <dbReference type="Proteomes" id="UP001295684"/>
    </source>
</evidence>
<gene>
    <name evidence="1" type="ORF">ECRASSUSDP1_LOCUS22411</name>
</gene>
<reference evidence="1" key="1">
    <citation type="submission" date="2023-07" db="EMBL/GenBank/DDBJ databases">
        <authorList>
            <consortium name="AG Swart"/>
            <person name="Singh M."/>
            <person name="Singh A."/>
            <person name="Seah K."/>
            <person name="Emmerich C."/>
        </authorList>
    </citation>
    <scope>NUCLEOTIDE SEQUENCE</scope>
    <source>
        <strain evidence="1">DP1</strain>
    </source>
</reference>
<evidence type="ECO:0000313" key="1">
    <source>
        <dbReference type="EMBL" id="CAI2380968.1"/>
    </source>
</evidence>
<proteinExistence type="predicted"/>
<keyword evidence="2" id="KW-1185">Reference proteome</keyword>
<dbReference type="Proteomes" id="UP001295684">
    <property type="component" value="Unassembled WGS sequence"/>
</dbReference>